<keyword evidence="8 18" id="KW-0547">Nucleotide-binding</keyword>
<comment type="catalytic activity">
    <reaction evidence="16">
        <text>L-threonyl-[protein] + ATP = O-phospho-L-threonyl-[protein] + ADP + H(+)</text>
        <dbReference type="Rhea" id="RHEA:46608"/>
        <dbReference type="Rhea" id="RHEA-COMP:11060"/>
        <dbReference type="Rhea" id="RHEA-COMP:11605"/>
        <dbReference type="ChEBI" id="CHEBI:15378"/>
        <dbReference type="ChEBI" id="CHEBI:30013"/>
        <dbReference type="ChEBI" id="CHEBI:30616"/>
        <dbReference type="ChEBI" id="CHEBI:61977"/>
        <dbReference type="ChEBI" id="CHEBI:456216"/>
        <dbReference type="EC" id="2.7.11.1"/>
    </reaction>
</comment>
<dbReference type="Gene3D" id="1.10.510.10">
    <property type="entry name" value="Transferase(Phosphotransferase) domain 1"/>
    <property type="match status" value="1"/>
</dbReference>
<dbReference type="EC" id="2.7.11.1" evidence="2"/>
<dbReference type="PROSITE" id="PS50011">
    <property type="entry name" value="PROTEIN_KINASE_DOM"/>
    <property type="match status" value="1"/>
</dbReference>
<organism evidence="21 22">
    <name type="scientific">Cinnamomum micranthum f. kanehirae</name>
    <dbReference type="NCBI Taxonomy" id="337451"/>
    <lineage>
        <taxon>Eukaryota</taxon>
        <taxon>Viridiplantae</taxon>
        <taxon>Streptophyta</taxon>
        <taxon>Embryophyta</taxon>
        <taxon>Tracheophyta</taxon>
        <taxon>Spermatophyta</taxon>
        <taxon>Magnoliopsida</taxon>
        <taxon>Magnoliidae</taxon>
        <taxon>Laurales</taxon>
        <taxon>Lauraceae</taxon>
        <taxon>Cinnamomum</taxon>
    </lineage>
</organism>
<evidence type="ECO:0000256" key="1">
    <source>
        <dbReference type="ARBA" id="ARBA00004479"/>
    </source>
</evidence>
<evidence type="ECO:0000256" key="7">
    <source>
        <dbReference type="ARBA" id="ARBA00022729"/>
    </source>
</evidence>
<sequence length="557" mass="63113">MLIVKNIDYEYQTLAIVADKNCLWNLLFTSSNFTSSRINPDSWNLYTLLNCSKKVGYMEDYLISCLSDAEHDAFRFPIDDEKFSTVDMLPVSCQPIKTISVPRLYPFNLNLLSAPQLTKNNISEKLGTYISYGYYGEGWDGLNLVWYVPGCIDCERSGNNCGYRDNNSSETLCLPPPHKGSKRQHVIIVSSIGTLLLLTSLVITIKVYCSWKSKRKLDLENEIKVEKFLEKYKYLKPTRYSYADLKRMTGQFKENLGQGGYGCVYKGMLANGTLAAVKILKSFDIDGEEFINEVSTMGKIHHVNVVRLLGFCADRLKRALIYEFMPHESLEKYIFSKSSSGYILGWEKLQNIAIGVARGIEYLHQGCDQRILHFDIKPHNILLDQNFNPKISDFGLAKLCSKGQSAVSMTNARGTMGYIAPEVFSRNFGNVSYKSDVYSYGMLLLEMVSGRKNNNTADNTSQVYFPEWIYKRLCQEEDMGLELQTDEDANIAKKLTIVALWCIQWYPMDRPPMGSVVQMLEGSMENLTIPSNPFISSLSANKDTKNSSITNLSAIPE</sequence>
<evidence type="ECO:0000256" key="2">
    <source>
        <dbReference type="ARBA" id="ARBA00012513"/>
    </source>
</evidence>
<comment type="caution">
    <text evidence="21">The sequence shown here is derived from an EMBL/GenBank/DDBJ whole genome shotgun (WGS) entry which is preliminary data.</text>
</comment>
<dbReference type="Proteomes" id="UP000283530">
    <property type="component" value="Unassembled WGS sequence"/>
</dbReference>
<dbReference type="PANTHER" id="PTHR27009">
    <property type="entry name" value="RUST RESISTANCE KINASE LR10-RELATED"/>
    <property type="match status" value="1"/>
</dbReference>
<dbReference type="Gene3D" id="3.30.200.20">
    <property type="entry name" value="Phosphorylase Kinase, domain 1"/>
    <property type="match status" value="1"/>
</dbReference>
<evidence type="ECO:0000256" key="14">
    <source>
        <dbReference type="ARBA" id="ARBA00023170"/>
    </source>
</evidence>
<keyword evidence="22" id="KW-1185">Reference proteome</keyword>
<evidence type="ECO:0000256" key="17">
    <source>
        <dbReference type="ARBA" id="ARBA00048679"/>
    </source>
</evidence>
<evidence type="ECO:0000256" key="10">
    <source>
        <dbReference type="ARBA" id="ARBA00022840"/>
    </source>
</evidence>
<keyword evidence="13" id="KW-1015">Disulfide bond</keyword>
<proteinExistence type="predicted"/>
<keyword evidence="10 18" id="KW-0067">ATP-binding</keyword>
<evidence type="ECO:0000313" key="21">
    <source>
        <dbReference type="EMBL" id="RWR93499.1"/>
    </source>
</evidence>
<evidence type="ECO:0000259" key="20">
    <source>
        <dbReference type="PROSITE" id="PS50011"/>
    </source>
</evidence>
<keyword evidence="14" id="KW-0675">Receptor</keyword>
<evidence type="ECO:0000256" key="19">
    <source>
        <dbReference type="SAM" id="Phobius"/>
    </source>
</evidence>
<feature type="domain" description="Protein kinase" evidence="20">
    <location>
        <begin position="250"/>
        <end position="535"/>
    </location>
</feature>
<dbReference type="GO" id="GO:0016020">
    <property type="term" value="C:membrane"/>
    <property type="evidence" value="ECO:0007669"/>
    <property type="project" value="UniProtKB-SubCell"/>
</dbReference>
<keyword evidence="9 21" id="KW-0418">Kinase</keyword>
<feature type="transmembrane region" description="Helical" evidence="19">
    <location>
        <begin position="186"/>
        <end position="209"/>
    </location>
</feature>
<gene>
    <name evidence="21" type="ORF">CKAN_02275200</name>
</gene>
<comment type="catalytic activity">
    <reaction evidence="17">
        <text>L-seryl-[protein] + ATP = O-phospho-L-seryl-[protein] + ADP + H(+)</text>
        <dbReference type="Rhea" id="RHEA:17989"/>
        <dbReference type="Rhea" id="RHEA-COMP:9863"/>
        <dbReference type="Rhea" id="RHEA-COMP:11604"/>
        <dbReference type="ChEBI" id="CHEBI:15378"/>
        <dbReference type="ChEBI" id="CHEBI:29999"/>
        <dbReference type="ChEBI" id="CHEBI:30616"/>
        <dbReference type="ChEBI" id="CHEBI:83421"/>
        <dbReference type="ChEBI" id="CHEBI:456216"/>
        <dbReference type="EC" id="2.7.11.1"/>
    </reaction>
</comment>
<keyword evidence="6 19" id="KW-0812">Transmembrane</keyword>
<dbReference type="OrthoDB" id="1405469at2759"/>
<dbReference type="GO" id="GO:0005524">
    <property type="term" value="F:ATP binding"/>
    <property type="evidence" value="ECO:0007669"/>
    <property type="project" value="UniProtKB-UniRule"/>
</dbReference>
<evidence type="ECO:0000313" key="22">
    <source>
        <dbReference type="Proteomes" id="UP000283530"/>
    </source>
</evidence>
<evidence type="ECO:0000256" key="4">
    <source>
        <dbReference type="ARBA" id="ARBA00022536"/>
    </source>
</evidence>
<feature type="binding site" evidence="18">
    <location>
        <position position="278"/>
    </location>
    <ligand>
        <name>ATP</name>
        <dbReference type="ChEBI" id="CHEBI:30616"/>
    </ligand>
</feature>
<dbReference type="SUPFAM" id="SSF56112">
    <property type="entry name" value="Protein kinase-like (PK-like)"/>
    <property type="match status" value="1"/>
</dbReference>
<dbReference type="InterPro" id="IPR000719">
    <property type="entry name" value="Prot_kinase_dom"/>
</dbReference>
<evidence type="ECO:0000256" key="15">
    <source>
        <dbReference type="ARBA" id="ARBA00023180"/>
    </source>
</evidence>
<dbReference type="FunFam" id="1.10.510.10:FF:000590">
    <property type="entry name" value="PR5-like receptor kinase"/>
    <property type="match status" value="1"/>
</dbReference>
<keyword evidence="11 19" id="KW-1133">Transmembrane helix</keyword>
<keyword evidence="3" id="KW-0723">Serine/threonine-protein kinase</keyword>
<dbReference type="FunFam" id="3.30.200.20:FF:000059">
    <property type="entry name" value="S-receptor-like serine/threonine-protein kinase"/>
    <property type="match status" value="1"/>
</dbReference>
<evidence type="ECO:0000256" key="12">
    <source>
        <dbReference type="ARBA" id="ARBA00023136"/>
    </source>
</evidence>
<evidence type="ECO:0000256" key="8">
    <source>
        <dbReference type="ARBA" id="ARBA00022741"/>
    </source>
</evidence>
<keyword evidence="7" id="KW-0732">Signal</keyword>
<evidence type="ECO:0000256" key="5">
    <source>
        <dbReference type="ARBA" id="ARBA00022679"/>
    </source>
</evidence>
<dbReference type="InterPro" id="IPR045874">
    <property type="entry name" value="LRK10/LRL21-25-like"/>
</dbReference>
<evidence type="ECO:0000256" key="3">
    <source>
        <dbReference type="ARBA" id="ARBA00022527"/>
    </source>
</evidence>
<dbReference type="EMBL" id="QPKB01000010">
    <property type="protein sequence ID" value="RWR93499.1"/>
    <property type="molecule type" value="Genomic_DNA"/>
</dbReference>
<keyword evidence="12 19" id="KW-0472">Membrane</keyword>
<dbReference type="PROSITE" id="PS00107">
    <property type="entry name" value="PROTEIN_KINASE_ATP"/>
    <property type="match status" value="1"/>
</dbReference>
<evidence type="ECO:0000256" key="11">
    <source>
        <dbReference type="ARBA" id="ARBA00022989"/>
    </source>
</evidence>
<name>A0A3S3P502_9MAGN</name>
<keyword evidence="5" id="KW-0808">Transferase</keyword>
<dbReference type="SMART" id="SM00220">
    <property type="entry name" value="S_TKc"/>
    <property type="match status" value="1"/>
</dbReference>
<accession>A0A3S3P502</accession>
<dbReference type="InterPro" id="IPR008271">
    <property type="entry name" value="Ser/Thr_kinase_AS"/>
</dbReference>
<keyword evidence="4" id="KW-0245">EGF-like domain</keyword>
<keyword evidence="15" id="KW-0325">Glycoprotein</keyword>
<protein>
    <recommendedName>
        <fullName evidence="2">non-specific serine/threonine protein kinase</fullName>
        <ecNumber evidence="2">2.7.11.1</ecNumber>
    </recommendedName>
</protein>
<dbReference type="AlphaFoldDB" id="A0A3S3P502"/>
<dbReference type="PROSITE" id="PS00108">
    <property type="entry name" value="PROTEIN_KINASE_ST"/>
    <property type="match status" value="1"/>
</dbReference>
<dbReference type="Pfam" id="PF00069">
    <property type="entry name" value="Pkinase"/>
    <property type="match status" value="1"/>
</dbReference>
<dbReference type="InterPro" id="IPR011009">
    <property type="entry name" value="Kinase-like_dom_sf"/>
</dbReference>
<evidence type="ECO:0000256" key="9">
    <source>
        <dbReference type="ARBA" id="ARBA00022777"/>
    </source>
</evidence>
<dbReference type="InterPro" id="IPR017441">
    <property type="entry name" value="Protein_kinase_ATP_BS"/>
</dbReference>
<dbReference type="GO" id="GO:0004674">
    <property type="term" value="F:protein serine/threonine kinase activity"/>
    <property type="evidence" value="ECO:0007669"/>
    <property type="project" value="UniProtKB-KW"/>
</dbReference>
<dbReference type="STRING" id="337451.A0A3S3P502"/>
<reference evidence="21 22" key="1">
    <citation type="journal article" date="2019" name="Nat. Plants">
        <title>Stout camphor tree genome fills gaps in understanding of flowering plant genome evolution.</title>
        <authorList>
            <person name="Chaw S.M."/>
            <person name="Liu Y.C."/>
            <person name="Wu Y.W."/>
            <person name="Wang H.Y."/>
            <person name="Lin C.I."/>
            <person name="Wu C.S."/>
            <person name="Ke H.M."/>
            <person name="Chang L.Y."/>
            <person name="Hsu C.Y."/>
            <person name="Yang H.T."/>
            <person name="Sudianto E."/>
            <person name="Hsu M.H."/>
            <person name="Wu K.P."/>
            <person name="Wang L.N."/>
            <person name="Leebens-Mack J.H."/>
            <person name="Tsai I.J."/>
        </authorList>
    </citation>
    <scope>NUCLEOTIDE SEQUENCE [LARGE SCALE GENOMIC DNA]</scope>
    <source>
        <strain evidence="22">cv. Chaw 1501</strain>
        <tissue evidence="21">Young leaves</tissue>
    </source>
</reference>
<evidence type="ECO:0000256" key="18">
    <source>
        <dbReference type="PROSITE-ProRule" id="PRU10141"/>
    </source>
</evidence>
<evidence type="ECO:0000256" key="13">
    <source>
        <dbReference type="ARBA" id="ARBA00023157"/>
    </source>
</evidence>
<evidence type="ECO:0000256" key="16">
    <source>
        <dbReference type="ARBA" id="ARBA00047899"/>
    </source>
</evidence>
<comment type="subcellular location">
    <subcellularLocation>
        <location evidence="1">Membrane</location>
        <topology evidence="1">Single-pass type I membrane protein</topology>
    </subcellularLocation>
</comment>
<evidence type="ECO:0000256" key="6">
    <source>
        <dbReference type="ARBA" id="ARBA00022692"/>
    </source>
</evidence>